<name>A0A3M0IT99_HIRRU</name>
<dbReference type="Proteomes" id="UP000269221">
    <property type="component" value="Unassembled WGS sequence"/>
</dbReference>
<dbReference type="EMBL" id="QRBI01000270">
    <property type="protein sequence ID" value="RMB89729.1"/>
    <property type="molecule type" value="Genomic_DNA"/>
</dbReference>
<evidence type="ECO:0000313" key="2">
    <source>
        <dbReference type="Proteomes" id="UP000269221"/>
    </source>
</evidence>
<protein>
    <submittedName>
        <fullName evidence="1">Uncharacterized protein</fullName>
    </submittedName>
</protein>
<sequence length="196" mass="20955">MKGTNGLSKPLWCSNPGNSGIAEVGKDPGGVQSQECQTLIPELGNPRVGLEFGISLSLAELQQLGTLWDGDDEEELTCSKRSHNSREVSSQDKEQIHGIGIGIGTGIRFGSRIGIGTGISDHQPGCGPRNGPKLNHNPHPTARTKKRDSSLVCDLYLGKGLWEGTSHYPIRDKCPTKDVCSCSGIYRLPDSDSDSS</sequence>
<organism evidence="1 2">
    <name type="scientific">Hirundo rustica rustica</name>
    <dbReference type="NCBI Taxonomy" id="333673"/>
    <lineage>
        <taxon>Eukaryota</taxon>
        <taxon>Metazoa</taxon>
        <taxon>Chordata</taxon>
        <taxon>Craniata</taxon>
        <taxon>Vertebrata</taxon>
        <taxon>Euteleostomi</taxon>
        <taxon>Archelosauria</taxon>
        <taxon>Archosauria</taxon>
        <taxon>Dinosauria</taxon>
        <taxon>Saurischia</taxon>
        <taxon>Theropoda</taxon>
        <taxon>Coelurosauria</taxon>
        <taxon>Aves</taxon>
        <taxon>Neognathae</taxon>
        <taxon>Neoaves</taxon>
        <taxon>Telluraves</taxon>
        <taxon>Australaves</taxon>
        <taxon>Passeriformes</taxon>
        <taxon>Sylvioidea</taxon>
        <taxon>Hirundinidae</taxon>
        <taxon>Hirundo</taxon>
    </lineage>
</organism>
<evidence type="ECO:0000313" key="1">
    <source>
        <dbReference type="EMBL" id="RMB89729.1"/>
    </source>
</evidence>
<gene>
    <name evidence="1" type="ORF">DUI87_33926</name>
</gene>
<keyword evidence="2" id="KW-1185">Reference proteome</keyword>
<proteinExistence type="predicted"/>
<accession>A0A3M0IT99</accession>
<reference evidence="1 2" key="1">
    <citation type="submission" date="2018-07" db="EMBL/GenBank/DDBJ databases">
        <title>A high quality draft genome assembly of the barn swallow (H. rustica rustica).</title>
        <authorList>
            <person name="Formenti G."/>
            <person name="Chiara M."/>
            <person name="Poveda L."/>
            <person name="Francoijs K.-J."/>
            <person name="Bonisoli-Alquati A."/>
            <person name="Canova L."/>
            <person name="Gianfranceschi L."/>
            <person name="Horner D.S."/>
            <person name="Saino N."/>
        </authorList>
    </citation>
    <scope>NUCLEOTIDE SEQUENCE [LARGE SCALE GENOMIC DNA]</scope>
    <source>
        <strain evidence="1">Chelidonia</strain>
        <tissue evidence="1">Blood</tissue>
    </source>
</reference>
<dbReference type="AlphaFoldDB" id="A0A3M0IT99"/>
<comment type="caution">
    <text evidence="1">The sequence shown here is derived from an EMBL/GenBank/DDBJ whole genome shotgun (WGS) entry which is preliminary data.</text>
</comment>